<proteinExistence type="predicted"/>
<keyword evidence="1" id="KW-0812">Transmembrane</keyword>
<dbReference type="Proteomes" id="UP001321786">
    <property type="component" value="Chromosome"/>
</dbReference>
<protein>
    <recommendedName>
        <fullName evidence="5">CARDB domain-containing protein</fullName>
    </recommendedName>
</protein>
<evidence type="ECO:0000313" key="4">
    <source>
        <dbReference type="Proteomes" id="UP001321786"/>
    </source>
</evidence>
<evidence type="ECO:0000313" key="3">
    <source>
        <dbReference type="EMBL" id="BEP28568.1"/>
    </source>
</evidence>
<dbReference type="PANTHER" id="PTHR35902:SF3">
    <property type="entry name" value="NPCBM-ASSOCIATED, NEW3 DOMAIN OF ALPHA-GALACTOSIDASE"/>
    <property type="match status" value="1"/>
</dbReference>
<dbReference type="RefSeq" id="WP_338536881.1">
    <property type="nucleotide sequence ID" value="NZ_AP028654.1"/>
</dbReference>
<evidence type="ECO:0000256" key="2">
    <source>
        <dbReference type="SAM" id="SignalP"/>
    </source>
</evidence>
<evidence type="ECO:0008006" key="5">
    <source>
        <dbReference type="Google" id="ProtNLM"/>
    </source>
</evidence>
<evidence type="ECO:0000256" key="1">
    <source>
        <dbReference type="SAM" id="Phobius"/>
    </source>
</evidence>
<feature type="transmembrane region" description="Helical" evidence="1">
    <location>
        <begin position="764"/>
        <end position="782"/>
    </location>
</feature>
<keyword evidence="4" id="KW-1185">Reference proteome</keyword>
<dbReference type="KEGG" id="hprf:HLPR_08990"/>
<sequence>MFIKNSKFKKMILFTVLMLLIIVSGSAFADSQYISSVSADDSEIYISDTYNLTINLSNLPVGSTYKFLELKSTSIIEPTNGVYKKSISSNKVVFNLKQITDGSVIECDIVYNDGSSDKSVSETIVIPNVKKLSTSSSTSVTDTSKYEPEIKVVEENVPSFNVNKRNQIKFTLENIGTYSAKDINISLMYEGENTPLKKGNEVLTSQIAYLGKNKTKEIVIDLDLSKNSLAMLHQLKVKLSYKNAFGDSFKNDDYSYSFKVINTNTLPIIGIKKSEIRYTDVIAGVKNYIIFEIENTGTLNASDIMVELLGFDKDGIRLKDDVSKRYISSIKGKSTEKIYYAFIPASNAKSGNYELNAKFSYIDETGKKYESNSSVYIYVNGLDSKNIDLKISNKKFPKKINAGDEFSLNFDLENLSDIVANPVEIEAIYPDGIIPTSSPKIYLKTLEKDKKINIDFKFLAKNTLETGNYDFYIKFKYNTKGASESDYSEYKEYQGIFVQGASGMGRPKIIIKNFDFGSSKIMAGDTFNLKLDLFNTSTDEMIKNIKIKIESPDGIFTPVDSSSSVFVEKIDRNSTVEKLIKLKAKNDAEVKTYNLNIIMEYEDSKGNAYDSQKEPYKENEKITIPVSQPIKLEVGEINFPNEISIGRPLDLEINFFNMGKSTIYNLMAKIVDKDSNVLASNYFGNFDAGRTEYFEPTLQAQVAGDVKAKLLFTYEDASGEKGEFSKDINYYVAEETNNIDNGMNFDENIDMGNTQDKKSPIRSIVIAIVLIIIFIISLVIILKKRKKKKQMQLMLEEEDE</sequence>
<keyword evidence="1" id="KW-1133">Transmembrane helix</keyword>
<feature type="signal peptide" evidence="2">
    <location>
        <begin position="1"/>
        <end position="29"/>
    </location>
</feature>
<name>A0AAU9E2L4_9FIRM</name>
<dbReference type="AlphaFoldDB" id="A0AAU9E2L4"/>
<organism evidence="3 4">
    <name type="scientific">Helicovermis profundi</name>
    <dbReference type="NCBI Taxonomy" id="3065157"/>
    <lineage>
        <taxon>Bacteria</taxon>
        <taxon>Bacillati</taxon>
        <taxon>Bacillota</taxon>
        <taxon>Clostridia</taxon>
        <taxon>Helicovermis</taxon>
    </lineage>
</organism>
<accession>A0AAU9E2L4</accession>
<dbReference type="EMBL" id="AP028654">
    <property type="protein sequence ID" value="BEP28568.1"/>
    <property type="molecule type" value="Genomic_DNA"/>
</dbReference>
<dbReference type="PANTHER" id="PTHR35902">
    <property type="entry name" value="S-LAYER DOMAIN-LIKE PROTEIN-RELATED"/>
    <property type="match status" value="1"/>
</dbReference>
<reference evidence="3 4" key="1">
    <citation type="submission" date="2023-08" db="EMBL/GenBank/DDBJ databases">
        <title>Helicovermis profunda gen. nov., sp. nov., a novel mesophilic, fermentative bacterium within the Bacillota from a deep-sea hydrothermal vent chimney.</title>
        <authorList>
            <person name="Miyazaki U."/>
            <person name="Mizutani D."/>
            <person name="Hashimoto Y."/>
            <person name="Tame A."/>
            <person name="Sawayama S."/>
            <person name="Miyazaki J."/>
            <person name="Takai K."/>
            <person name="Nakagawa S."/>
        </authorList>
    </citation>
    <scope>NUCLEOTIDE SEQUENCE [LARGE SCALE GENOMIC DNA]</scope>
    <source>
        <strain evidence="3 4">S502</strain>
    </source>
</reference>
<keyword evidence="1" id="KW-0472">Membrane</keyword>
<keyword evidence="2" id="KW-0732">Signal</keyword>
<gene>
    <name evidence="3" type="ORF">HLPR_08990</name>
</gene>
<feature type="chain" id="PRO_5043717542" description="CARDB domain-containing protein" evidence="2">
    <location>
        <begin position="30"/>
        <end position="800"/>
    </location>
</feature>